<reference evidence="4 5" key="1">
    <citation type="submission" date="2019-02" db="EMBL/GenBank/DDBJ databases">
        <title>Genome sequencing of the rare red list fungi Antrodiella citrinella (Flaviporus citrinellus).</title>
        <authorList>
            <person name="Buettner E."/>
            <person name="Kellner H."/>
        </authorList>
    </citation>
    <scope>NUCLEOTIDE SEQUENCE [LARGE SCALE GENOMIC DNA]</scope>
    <source>
        <strain evidence="4 5">DSM 108506</strain>
    </source>
</reference>
<evidence type="ECO:0000259" key="3">
    <source>
        <dbReference type="Pfam" id="PF00656"/>
    </source>
</evidence>
<dbReference type="Proteomes" id="UP000308730">
    <property type="component" value="Unassembled WGS sequence"/>
</dbReference>
<dbReference type="EMBL" id="SGPM01000141">
    <property type="protein sequence ID" value="THH29077.1"/>
    <property type="molecule type" value="Genomic_DNA"/>
</dbReference>
<protein>
    <recommendedName>
        <fullName evidence="3">Peptidase C14 caspase domain-containing protein</fullName>
    </recommendedName>
</protein>
<dbReference type="PANTHER" id="PTHR48104">
    <property type="entry name" value="METACASPASE-4"/>
    <property type="match status" value="1"/>
</dbReference>
<feature type="region of interest" description="Disordered" evidence="2">
    <location>
        <begin position="243"/>
        <end position="271"/>
    </location>
</feature>
<dbReference type="GO" id="GO:0006508">
    <property type="term" value="P:proteolysis"/>
    <property type="evidence" value="ECO:0007669"/>
    <property type="project" value="InterPro"/>
</dbReference>
<gene>
    <name evidence="4" type="ORF">EUX98_g5115</name>
</gene>
<dbReference type="PANTHER" id="PTHR48104:SF30">
    <property type="entry name" value="METACASPASE-1"/>
    <property type="match status" value="1"/>
</dbReference>
<sequence length="539" mass="60319">MPPIPVCIPRHDEPSFASLHALPRLHFGHAPFSEVRPELSPVALQIAVPPPTSLQPLDRPPARRALLIGINYEKATHDDEYSKLYTPQKDVKDFQKLLLSHVFGLREEDVVVMTDCRDAESHLYPKKANILRQIRKLVEGARSGDSFIFLYAGHSGQVKNRTGTEDDGMDEVIIPVDYKGMEREEVLIKDNELKEYLVNPIPIGARLLAVFDSCHSGTLLEVDLPHYKCNTFGTGVTRATFRRTGRRSSSGDIANKRSSGSSVRIYDKTGNSPMRKDSIDLVEMSPRDTLAHRVFVNNISRVNASPPFRTSPRGSQPLSDATPRMTPIRTTRSIPSLSLGEAAAVLSTDSTSEKQAEDIRSLAPLNTSVNTSVFEDLSIPRCSSPVPMTAQDPVCSGDCIPSPTLRPMVLSISACKDAQLTFEDTEGDTCSLIQASLHGLPSIRRTHRSSHQAIIEVLRNNPHPYIQQLMTDVSELLRQASRKRVEAYREEMKWLNARSKVKPDEEHVREAFYQECQMKYQDPQFGSHKPLNRQDRVVI</sequence>
<organism evidence="4 5">
    <name type="scientific">Antrodiella citrinella</name>
    <dbReference type="NCBI Taxonomy" id="2447956"/>
    <lineage>
        <taxon>Eukaryota</taxon>
        <taxon>Fungi</taxon>
        <taxon>Dikarya</taxon>
        <taxon>Basidiomycota</taxon>
        <taxon>Agaricomycotina</taxon>
        <taxon>Agaricomycetes</taxon>
        <taxon>Polyporales</taxon>
        <taxon>Steccherinaceae</taxon>
        <taxon>Antrodiella</taxon>
    </lineage>
</organism>
<proteinExistence type="inferred from homology"/>
<dbReference type="Gene3D" id="3.40.50.12660">
    <property type="match status" value="1"/>
</dbReference>
<comment type="similarity">
    <text evidence="1">Belongs to the peptidase C14B family.</text>
</comment>
<feature type="domain" description="Peptidase C14 caspase" evidence="3">
    <location>
        <begin position="63"/>
        <end position="481"/>
    </location>
</feature>
<dbReference type="InterPro" id="IPR011600">
    <property type="entry name" value="Pept_C14_caspase"/>
</dbReference>
<evidence type="ECO:0000313" key="4">
    <source>
        <dbReference type="EMBL" id="THH29077.1"/>
    </source>
</evidence>
<keyword evidence="5" id="KW-1185">Reference proteome</keyword>
<evidence type="ECO:0000313" key="5">
    <source>
        <dbReference type="Proteomes" id="UP000308730"/>
    </source>
</evidence>
<dbReference type="InterPro" id="IPR050452">
    <property type="entry name" value="Metacaspase"/>
</dbReference>
<dbReference type="GO" id="GO:0004197">
    <property type="term" value="F:cysteine-type endopeptidase activity"/>
    <property type="evidence" value="ECO:0007669"/>
    <property type="project" value="InterPro"/>
</dbReference>
<comment type="caution">
    <text evidence="4">The sequence shown here is derived from an EMBL/GenBank/DDBJ whole genome shotgun (WGS) entry which is preliminary data.</text>
</comment>
<dbReference type="OrthoDB" id="3223806at2759"/>
<dbReference type="GO" id="GO:0005737">
    <property type="term" value="C:cytoplasm"/>
    <property type="evidence" value="ECO:0007669"/>
    <property type="project" value="TreeGrafter"/>
</dbReference>
<dbReference type="AlphaFoldDB" id="A0A4S4MU76"/>
<evidence type="ECO:0000256" key="2">
    <source>
        <dbReference type="SAM" id="MobiDB-lite"/>
    </source>
</evidence>
<dbReference type="Pfam" id="PF00656">
    <property type="entry name" value="Peptidase_C14"/>
    <property type="match status" value="1"/>
</dbReference>
<feature type="region of interest" description="Disordered" evidence="2">
    <location>
        <begin position="305"/>
        <end position="326"/>
    </location>
</feature>
<evidence type="ECO:0000256" key="1">
    <source>
        <dbReference type="ARBA" id="ARBA00009005"/>
    </source>
</evidence>
<name>A0A4S4MU76_9APHY</name>
<accession>A0A4S4MU76</accession>